<evidence type="ECO:0000259" key="16">
    <source>
        <dbReference type="PROSITE" id="PS50118"/>
    </source>
</evidence>
<keyword evidence="12" id="KW-0238">DNA-binding</keyword>
<dbReference type="InterPro" id="IPR043151">
    <property type="entry name" value="BAH_sf"/>
</dbReference>
<feature type="domain" description="Bromo" evidence="15">
    <location>
        <begin position="707"/>
        <end position="777"/>
    </location>
</feature>
<evidence type="ECO:0000256" key="12">
    <source>
        <dbReference type="PROSITE-ProRule" id="PRU00267"/>
    </source>
</evidence>
<dbReference type="GO" id="GO:0006338">
    <property type="term" value="P:chromatin remodeling"/>
    <property type="evidence" value="ECO:0007669"/>
    <property type="project" value="InterPro"/>
</dbReference>
<dbReference type="InterPro" id="IPR037464">
    <property type="entry name" value="Taspase1"/>
</dbReference>
<feature type="region of interest" description="Disordered" evidence="14">
    <location>
        <begin position="521"/>
        <end position="550"/>
    </location>
</feature>
<evidence type="ECO:0000256" key="6">
    <source>
        <dbReference type="ARBA" id="ARBA00023117"/>
    </source>
</evidence>
<comment type="similarity">
    <text evidence="2">Belongs to the Ntn-hydrolase family.</text>
</comment>
<evidence type="ECO:0000256" key="4">
    <source>
        <dbReference type="ARBA" id="ARBA00022853"/>
    </source>
</evidence>
<dbReference type="Proteomes" id="UP000230066">
    <property type="component" value="Unassembled WGS sequence"/>
</dbReference>
<dbReference type="InterPro" id="IPR009071">
    <property type="entry name" value="HMG_box_dom"/>
</dbReference>
<evidence type="ECO:0000256" key="8">
    <source>
        <dbReference type="ARBA" id="ARBA00023242"/>
    </source>
</evidence>
<feature type="region of interest" description="Disordered" evidence="14">
    <location>
        <begin position="380"/>
        <end position="408"/>
    </location>
</feature>
<comment type="subcellular location">
    <subcellularLocation>
        <location evidence="1">Nucleus</location>
    </subcellularLocation>
</comment>
<dbReference type="EMBL" id="JXXN02000169">
    <property type="protein sequence ID" value="THD28366.1"/>
    <property type="molecule type" value="Genomic_DNA"/>
</dbReference>
<evidence type="ECO:0000256" key="1">
    <source>
        <dbReference type="ARBA" id="ARBA00004123"/>
    </source>
</evidence>
<accession>A0A4E0RJH8</accession>
<dbReference type="GO" id="GO:0006368">
    <property type="term" value="P:transcription elongation by RNA polymerase II"/>
    <property type="evidence" value="ECO:0007669"/>
    <property type="project" value="TreeGrafter"/>
</dbReference>
<dbReference type="InterPro" id="IPR018359">
    <property type="entry name" value="Bromodomain_CS"/>
</dbReference>
<feature type="coiled-coil region" evidence="13">
    <location>
        <begin position="1879"/>
        <end position="1912"/>
    </location>
</feature>
<dbReference type="Gene3D" id="1.20.920.10">
    <property type="entry name" value="Bromodomain-like"/>
    <property type="match status" value="6"/>
</dbReference>
<evidence type="ECO:0000256" key="11">
    <source>
        <dbReference type="PROSITE-ProRule" id="PRU00035"/>
    </source>
</evidence>
<feature type="DNA-binding region" description="HMG box" evidence="12">
    <location>
        <begin position="1833"/>
        <end position="1901"/>
    </location>
</feature>
<feature type="domain" description="HMG box" evidence="16">
    <location>
        <begin position="1833"/>
        <end position="1901"/>
    </location>
</feature>
<evidence type="ECO:0000256" key="3">
    <source>
        <dbReference type="ARBA" id="ARBA00022737"/>
    </source>
</evidence>
<keyword evidence="13" id="KW-0175">Coiled coil</keyword>
<dbReference type="InterPro" id="IPR037382">
    <property type="entry name" value="Rsc/polybromo"/>
</dbReference>
<dbReference type="InterPro" id="IPR001487">
    <property type="entry name" value="Bromodomain"/>
</dbReference>
<gene>
    <name evidence="18" type="ORF">D915_000854</name>
</gene>
<protein>
    <submittedName>
        <fullName evidence="18">Protein polybromo-1</fullName>
    </submittedName>
</protein>
<keyword evidence="19" id="KW-1185">Reference proteome</keyword>
<dbReference type="Gene3D" id="1.10.30.10">
    <property type="entry name" value="High mobility group box domain"/>
    <property type="match status" value="1"/>
</dbReference>
<feature type="domain" description="Bromo" evidence="15">
    <location>
        <begin position="440"/>
        <end position="510"/>
    </location>
</feature>
<comment type="caution">
    <text evidence="18">The sequence shown here is derived from an EMBL/GenBank/DDBJ whole genome shotgun (WGS) entry which is preliminary data.</text>
</comment>
<dbReference type="InterPro" id="IPR001025">
    <property type="entry name" value="BAH_dom"/>
</dbReference>
<evidence type="ECO:0000256" key="5">
    <source>
        <dbReference type="ARBA" id="ARBA00023015"/>
    </source>
</evidence>
<dbReference type="SMART" id="SM00439">
    <property type="entry name" value="BAH"/>
    <property type="match status" value="2"/>
</dbReference>
<evidence type="ECO:0000313" key="18">
    <source>
        <dbReference type="EMBL" id="THD28366.1"/>
    </source>
</evidence>
<evidence type="ECO:0000256" key="9">
    <source>
        <dbReference type="PIRSR" id="PIRSR600246-1"/>
    </source>
</evidence>
<dbReference type="Gene3D" id="2.30.30.490">
    <property type="match status" value="2"/>
</dbReference>
<proteinExistence type="inferred from homology"/>
<feature type="domain" description="BAH" evidence="17">
    <location>
        <begin position="1336"/>
        <end position="1483"/>
    </location>
</feature>
<dbReference type="PROSITE" id="PS51038">
    <property type="entry name" value="BAH"/>
    <property type="match status" value="2"/>
</dbReference>
<feature type="region of interest" description="Disordered" evidence="14">
    <location>
        <begin position="1250"/>
        <end position="1275"/>
    </location>
</feature>
<evidence type="ECO:0000259" key="15">
    <source>
        <dbReference type="PROSITE" id="PS50014"/>
    </source>
</evidence>
<feature type="compositionally biased region" description="Polar residues" evidence="14">
    <location>
        <begin position="1260"/>
        <end position="1271"/>
    </location>
</feature>
<organism evidence="18 19">
    <name type="scientific">Fasciola hepatica</name>
    <name type="common">Liver fluke</name>
    <dbReference type="NCBI Taxonomy" id="6192"/>
    <lineage>
        <taxon>Eukaryota</taxon>
        <taxon>Metazoa</taxon>
        <taxon>Spiralia</taxon>
        <taxon>Lophotrochozoa</taxon>
        <taxon>Platyhelminthes</taxon>
        <taxon>Trematoda</taxon>
        <taxon>Digenea</taxon>
        <taxon>Plagiorchiida</taxon>
        <taxon>Echinostomata</taxon>
        <taxon>Echinostomatoidea</taxon>
        <taxon>Fasciolidae</taxon>
        <taxon>Fasciola</taxon>
    </lineage>
</organism>
<evidence type="ECO:0000313" key="19">
    <source>
        <dbReference type="Proteomes" id="UP000230066"/>
    </source>
</evidence>
<keyword evidence="5" id="KW-0805">Transcription regulation</keyword>
<dbReference type="GO" id="GO:0016586">
    <property type="term" value="C:RSC-type complex"/>
    <property type="evidence" value="ECO:0007669"/>
    <property type="project" value="InterPro"/>
</dbReference>
<dbReference type="InterPro" id="IPR036427">
    <property type="entry name" value="Bromodomain-like_sf"/>
</dbReference>
<dbReference type="Pfam" id="PF01426">
    <property type="entry name" value="BAH"/>
    <property type="match status" value="2"/>
</dbReference>
<dbReference type="PROSITE" id="PS50014">
    <property type="entry name" value="BROMODOMAIN_2"/>
    <property type="match status" value="5"/>
</dbReference>
<evidence type="ECO:0000256" key="14">
    <source>
        <dbReference type="SAM" id="MobiDB-lite"/>
    </source>
</evidence>
<dbReference type="GO" id="GO:0003677">
    <property type="term" value="F:DNA binding"/>
    <property type="evidence" value="ECO:0007669"/>
    <property type="project" value="UniProtKB-UniRule"/>
</dbReference>
<dbReference type="Pfam" id="PF00505">
    <property type="entry name" value="HMG_box"/>
    <property type="match status" value="1"/>
</dbReference>
<dbReference type="PANTHER" id="PTHR16062:SF22">
    <property type="entry name" value="HISTONE-LYSINE N-METHYLTRANSFERASE ASH1L"/>
    <property type="match status" value="1"/>
</dbReference>
<dbReference type="Pfam" id="PF00439">
    <property type="entry name" value="Bromodomain"/>
    <property type="match status" value="5"/>
</dbReference>
<keyword evidence="6 11" id="KW-0103">Bromodomain</keyword>
<reference evidence="18" key="1">
    <citation type="submission" date="2019-03" db="EMBL/GenBank/DDBJ databases">
        <title>Improved annotation for the trematode Fasciola hepatica.</title>
        <authorList>
            <person name="Choi Y.-J."/>
            <person name="Martin J."/>
            <person name="Mitreva M."/>
        </authorList>
    </citation>
    <scope>NUCLEOTIDE SEQUENCE [LARGE SCALE GENOMIC DNA]</scope>
</reference>
<keyword evidence="8 12" id="KW-0539">Nucleus</keyword>
<dbReference type="Pfam" id="PF01112">
    <property type="entry name" value="Asparaginase_2"/>
    <property type="match status" value="1"/>
</dbReference>
<feature type="region of interest" description="Disordered" evidence="14">
    <location>
        <begin position="585"/>
        <end position="679"/>
    </location>
</feature>
<feature type="region of interest" description="Disordered" evidence="14">
    <location>
        <begin position="178"/>
        <end position="197"/>
    </location>
</feature>
<dbReference type="SUPFAM" id="SSF47370">
    <property type="entry name" value="Bromodomain"/>
    <property type="match status" value="5"/>
</dbReference>
<name>A0A4E0RJH8_FASHE</name>
<evidence type="ECO:0000256" key="13">
    <source>
        <dbReference type="SAM" id="Coils"/>
    </source>
</evidence>
<dbReference type="PRINTS" id="PR00503">
    <property type="entry name" value="BROMODOMAIN"/>
</dbReference>
<feature type="domain" description="Bromo" evidence="15">
    <location>
        <begin position="262"/>
        <end position="332"/>
    </location>
</feature>
<dbReference type="CDD" id="cd04514">
    <property type="entry name" value="Taspase1_like"/>
    <property type="match status" value="1"/>
</dbReference>
<feature type="compositionally biased region" description="Low complexity" evidence="14">
    <location>
        <begin position="596"/>
        <end position="609"/>
    </location>
</feature>
<dbReference type="SUPFAM" id="SSF47095">
    <property type="entry name" value="HMG-box"/>
    <property type="match status" value="1"/>
</dbReference>
<dbReference type="InterPro" id="IPR036910">
    <property type="entry name" value="HMG_box_dom_sf"/>
</dbReference>
<dbReference type="PROSITE" id="PS50118">
    <property type="entry name" value="HMG_BOX_2"/>
    <property type="match status" value="1"/>
</dbReference>
<dbReference type="GO" id="GO:0003682">
    <property type="term" value="F:chromatin binding"/>
    <property type="evidence" value="ECO:0007669"/>
    <property type="project" value="InterPro"/>
</dbReference>
<dbReference type="InterPro" id="IPR000246">
    <property type="entry name" value="Peptidase_T2"/>
</dbReference>
<keyword evidence="7" id="KW-0804">Transcription</keyword>
<evidence type="ECO:0000256" key="2">
    <source>
        <dbReference type="ARBA" id="ARBA00010872"/>
    </source>
</evidence>
<feature type="region of interest" description="Disordered" evidence="14">
    <location>
        <begin position="2226"/>
        <end position="2247"/>
    </location>
</feature>
<feature type="compositionally biased region" description="Basic and acidic residues" evidence="14">
    <location>
        <begin position="523"/>
        <end position="537"/>
    </location>
</feature>
<feature type="compositionally biased region" description="Polar residues" evidence="14">
    <location>
        <begin position="2228"/>
        <end position="2247"/>
    </location>
</feature>
<evidence type="ECO:0000256" key="10">
    <source>
        <dbReference type="PIRSR" id="PIRSR600246-3"/>
    </source>
</evidence>
<dbReference type="SMART" id="SM00398">
    <property type="entry name" value="HMG"/>
    <property type="match status" value="1"/>
</dbReference>
<sequence>MCGNSCIIVHAGAGYHSKSKETAYSTLCQEACTVAASVLSDHSKGAINAVSAAVAYLENSTLTNAGFGSNLTYDGLVECDAGIMCGSSLRFAGIGAVSNIQNPIYVAELLLQEQLQGSHTNLGRVQPCVLFGSGARRWAIERDPSRFLESNLVSEKALADWTKYRQWLTDSEVDKLSENEPLKRKAPKKQSQKIGDRSNLDTVGAMSKRGALEMSGEPVQDASGEDSLSSNVTLRKRRRLANASQLDLCQELFDAIRAYRSEDGSLCETFMKLPLKRSNPEYYDSVREPIDLARIQAKIKSGEYETVDNMAADINLMVANTKTFYPASTTEFAKAVELQEMFETERNKLQAVANASTASTTSSLGSSVVGRRANRKRLMKREEMDDDEAESASVAASDDSRLAPSETSATNLTAFSQRSVGSESPYELLFAAIAKYKTEDGKVIAPTFTYLPSQEFYPVYYTVIKEPLDLRIIARRIQSGFYSSLDDLEKDFMVMARNAKTFNEPRSAIYQDASVLARILKGKRSEAEHPPVRTNRERGKRSSRLSYNPREVVEEYASLPEEPPNQTDSGQRDQMLNRSLIAAASGTEDEDDTRATETSQSCSSVASSSGKRKRGRPPKNPQPSNINSPGIPQDSATASDSIQPASSLPMSPQTLGTMSVATNSTPPSMGSTPIPNQSAGVSRYRVGTVRWREAQVLQAVLEARNEAGHLMCAPFLRLPSRKIYPDYYEEITHPISLADIKKKLKQNEYPTLNSILADLDLVFKNAQQYNVEESLIHRDSLILQQIARRRYHEMLGFQTTPTKRLPMEGSVVISLEQGDSLISSSTGDGTPFRKFGRKTLTAEEAKAKRLRNLFNTVYNYVAEDGHRPRDLFIHLPSREEYPDYYQIIPEPIDLTMIKRKMDENHYSAHQEMVSDLRLMFNNARHYNEEGSRVYNDAMILENVVKRRLKSLGPYQGNPNKPQKTNRLSFVPNRQIGVDGQALPSGLVVTPSSSSSGQHPSLSAQPGMPLVQRVILELFQTVREYQVGGRQLSNPFMRLPTRAELPTYYEFIKKPIELAVMAKQIVQSRYSDFEDFCADLFLMFDNACRFNEPESQIYSDSLILHRVCLAKRAMLLNSFAVHLALPPCIPSDINTGIRRLLTNLHNAMLTACDPDGRGLVDSLIAGDGTEAMLTSVTAARLAALHRAVAAGAYRRLDRLQADWLGILKRARIGEGDAQPAGVQNPLPTIQQRLDAAELARRWVRLRDELCHRPTRPPQPNNPFLQSSTSSDSGPALSTHLALLSPAMNYTGASLDKELTEEDEQHKLTLHGDEHFEGQPPKLEEGDIELPHVEIRNEVYRVGDFVYIEPLRPTVTQCHIGRVLRLVHRAALTIPQPSTAEAANSNDDQRQKETAIANQPILMVHVAWYWRPAEARPSRRRRLLTAEVFRTALTEAIPVHKLMGRCLVMPVFQFIRFQVKNIEERDIYVCESQFSIKTQTFVKIRNWSAPTPFGIELEQRPVPFVPTRLPPNEPLENALEQVDTSLYTRMNFPIPRPHQTVVVNEESENGDSIIFEQYVHQNGFLVKLGDFLYVPVAVNSTERHIVRVDKLWKSVSKNVILFSGPWFVGPTAIDHLPTRMFYPKEVFLTSAEHATHALASATGKCFVMRPADYCQARPTEYNEHDVYMCDSKYFETEKVIRKLKKGLKSFSLSQSCFEDEFFFFPQTICPRKEASPLLSRVSTEPLSQEQLNRPASSALACALTAATASIPQPAPISPNQGSVPVVTPDPNANRLPVETVTGVAAPTVTHSEHADPGSVAAASSSEVAGLVPTTHTVDLDNLGYRSKRSGRRRKLRKPPSGYVLYAGEVRKRLLQERKDAPFGEISREVGLLWRQMPSSERDLYERKAEVIRDRMKAEERLAKAQEQAKLQQMASSNSMTGDDRMVSAVAGPQASGATAPGQPLPLPSQMVSTPATHLPHAGVPVGSAPAPPATMQFYQTPSGQVIQIVHTQSAASGSIPTPVPNQSQSQQVPVTFSQPTYPNVASISAAGPVGAGPHQVIYQLASQPTSMMPTVSGALQSSYYQQQQQQQRLLVASNTTAPPGPVAAVLGSTAHSTTAIASAGPGAQTTQILVASGGPVHGAATPTAIVTSTSAMHPVPATHAHMISTVGSVPPSGVPVPGSAAPLQPGPAHELGAHTQPQFQIVQQLHTSQQPNLQGSAAPVTAGQIAPMPPPQQQSAMHLGVPASQVGGSHQQHTHASSPIFVSTPPRTSRVLHSEIYQRYINRLRKGVQSGLSDWRRQLAVTADAAPPLPNNNANQLTMNFLANPQNHTHHANVTEALWSLRDHLLEDALKIRVHCLNSVECL</sequence>
<dbReference type="InterPro" id="IPR029055">
    <property type="entry name" value="Ntn_hydrolases_N"/>
</dbReference>
<keyword evidence="3" id="KW-0677">Repeat</keyword>
<evidence type="ECO:0000256" key="7">
    <source>
        <dbReference type="ARBA" id="ARBA00023163"/>
    </source>
</evidence>
<keyword evidence="4" id="KW-0156">Chromatin regulator</keyword>
<feature type="compositionally biased region" description="Polar residues" evidence="14">
    <location>
        <begin position="622"/>
        <end position="679"/>
    </location>
</feature>
<dbReference type="SMART" id="SM00297">
    <property type="entry name" value="BROMO"/>
    <property type="match status" value="5"/>
</dbReference>
<feature type="domain" description="Bromo" evidence="15">
    <location>
        <begin position="864"/>
        <end position="934"/>
    </location>
</feature>
<dbReference type="SUPFAM" id="SSF56235">
    <property type="entry name" value="N-terminal nucleophile aminohydrolases (Ntn hydrolases)"/>
    <property type="match status" value="1"/>
</dbReference>
<feature type="site" description="Cleavage; by autolysis" evidence="10">
    <location>
        <begin position="201"/>
        <end position="202"/>
    </location>
</feature>
<feature type="domain" description="BAH" evidence="17">
    <location>
        <begin position="1562"/>
        <end position="1682"/>
    </location>
</feature>
<feature type="domain" description="Bromo" evidence="15">
    <location>
        <begin position="1027"/>
        <end position="1097"/>
    </location>
</feature>
<dbReference type="PROSITE" id="PS00633">
    <property type="entry name" value="BROMODOMAIN_1"/>
    <property type="match status" value="2"/>
</dbReference>
<feature type="active site" description="Nucleophile" evidence="9">
    <location>
        <position position="202"/>
    </location>
</feature>
<evidence type="ECO:0000259" key="17">
    <source>
        <dbReference type="PROSITE" id="PS51038"/>
    </source>
</evidence>
<dbReference type="PANTHER" id="PTHR16062">
    <property type="entry name" value="SWI/SNF-RELATED"/>
    <property type="match status" value="1"/>
</dbReference>
<dbReference type="GO" id="GO:0004298">
    <property type="term" value="F:threonine-type endopeptidase activity"/>
    <property type="evidence" value="ECO:0007669"/>
    <property type="project" value="InterPro"/>
</dbReference>